<keyword evidence="2" id="KW-1185">Reference proteome</keyword>
<dbReference type="STRING" id="497964.CfE428DRAFT_1081"/>
<dbReference type="Proteomes" id="UP000005824">
    <property type="component" value="Unassembled WGS sequence"/>
</dbReference>
<dbReference type="Pfam" id="PF14539">
    <property type="entry name" value="DUF4442"/>
    <property type="match status" value="1"/>
</dbReference>
<dbReference type="SUPFAM" id="SSF54637">
    <property type="entry name" value="Thioesterase/thiol ester dehydrase-isomerase"/>
    <property type="match status" value="1"/>
</dbReference>
<organism evidence="1 2">
    <name type="scientific">Chthoniobacter flavus Ellin428</name>
    <dbReference type="NCBI Taxonomy" id="497964"/>
    <lineage>
        <taxon>Bacteria</taxon>
        <taxon>Pseudomonadati</taxon>
        <taxon>Verrucomicrobiota</taxon>
        <taxon>Spartobacteria</taxon>
        <taxon>Chthoniobacterales</taxon>
        <taxon>Chthoniobacteraceae</taxon>
        <taxon>Chthoniobacter</taxon>
    </lineage>
</organism>
<comment type="caution">
    <text evidence="1">The sequence shown here is derived from an EMBL/GenBank/DDBJ whole genome shotgun (WGS) entry which is preliminary data.</text>
</comment>
<gene>
    <name evidence="1" type="ORF">CfE428DRAFT_1081</name>
</gene>
<name>B4CWP3_9BACT</name>
<dbReference type="Gene3D" id="3.10.129.10">
    <property type="entry name" value="Hotdog Thioesterase"/>
    <property type="match status" value="1"/>
</dbReference>
<evidence type="ECO:0008006" key="3">
    <source>
        <dbReference type="Google" id="ProtNLM"/>
    </source>
</evidence>
<dbReference type="InParanoid" id="B4CWP3"/>
<dbReference type="InterPro" id="IPR029069">
    <property type="entry name" value="HotDog_dom_sf"/>
</dbReference>
<protein>
    <recommendedName>
        <fullName evidence="3">DUF4442 domain-containing protein</fullName>
    </recommendedName>
</protein>
<reference evidence="1 2" key="1">
    <citation type="journal article" date="2011" name="J. Bacteriol.">
        <title>Genome sequence of Chthoniobacter flavus Ellin428, an aerobic heterotrophic soil bacterium.</title>
        <authorList>
            <person name="Kant R."/>
            <person name="van Passel M.W."/>
            <person name="Palva A."/>
            <person name="Lucas S."/>
            <person name="Lapidus A."/>
            <person name="Glavina Del Rio T."/>
            <person name="Dalin E."/>
            <person name="Tice H."/>
            <person name="Bruce D."/>
            <person name="Goodwin L."/>
            <person name="Pitluck S."/>
            <person name="Larimer F.W."/>
            <person name="Land M.L."/>
            <person name="Hauser L."/>
            <person name="Sangwan P."/>
            <person name="de Vos W.M."/>
            <person name="Janssen P.H."/>
            <person name="Smidt H."/>
        </authorList>
    </citation>
    <scope>NUCLEOTIDE SEQUENCE [LARGE SCALE GENOMIC DNA]</scope>
    <source>
        <strain evidence="1 2">Ellin428</strain>
    </source>
</reference>
<proteinExistence type="predicted"/>
<dbReference type="EMBL" id="ABVL01000002">
    <property type="protein sequence ID" value="EDY21835.1"/>
    <property type="molecule type" value="Genomic_DNA"/>
</dbReference>
<evidence type="ECO:0000313" key="2">
    <source>
        <dbReference type="Proteomes" id="UP000005824"/>
    </source>
</evidence>
<dbReference type="InterPro" id="IPR027961">
    <property type="entry name" value="DUF4442"/>
</dbReference>
<dbReference type="CDD" id="cd03440">
    <property type="entry name" value="hot_dog"/>
    <property type="match status" value="1"/>
</dbReference>
<dbReference type="eggNOG" id="COG2050">
    <property type="taxonomic scope" value="Bacteria"/>
</dbReference>
<sequence>MTSVTELPFNRFVGLQSAAAQPQLLQLPASPSYLNHLGTVHASALLALAEASSGEFLLRHFGGSDSLVPVVRHIDAKFRKPANGAVTSIASATPEALAELETALAAKGRGLLAIAVELHDESGTHVLSATIEWFLQRRR</sequence>
<evidence type="ECO:0000313" key="1">
    <source>
        <dbReference type="EMBL" id="EDY21835.1"/>
    </source>
</evidence>
<dbReference type="AlphaFoldDB" id="B4CWP3"/>
<dbReference type="RefSeq" id="WP_006978407.1">
    <property type="nucleotide sequence ID" value="NZ_ABVL01000002.1"/>
</dbReference>
<accession>B4CWP3</accession>